<sequence length="130" mass="14039">MSVDRRRMPVGWGTFSAGTTPCGTSSVAEQGAICSGTVDLGLLFGETESHLHVRGHVRVVVARDRYGPTLVRRALTDPSDDAGRRDRRHTGRLCHRGRRRRRGTCPGAHLPTCSIAPNGTQAAVRTLLVA</sequence>
<organism evidence="2">
    <name type="scientific">Culex pipiens</name>
    <name type="common">House mosquito</name>
    <dbReference type="NCBI Taxonomy" id="7175"/>
    <lineage>
        <taxon>Eukaryota</taxon>
        <taxon>Metazoa</taxon>
        <taxon>Ecdysozoa</taxon>
        <taxon>Arthropoda</taxon>
        <taxon>Hexapoda</taxon>
        <taxon>Insecta</taxon>
        <taxon>Pterygota</taxon>
        <taxon>Neoptera</taxon>
        <taxon>Endopterygota</taxon>
        <taxon>Diptera</taxon>
        <taxon>Nematocera</taxon>
        <taxon>Culicoidea</taxon>
        <taxon>Culicidae</taxon>
        <taxon>Culicinae</taxon>
        <taxon>Culicini</taxon>
        <taxon>Culex</taxon>
        <taxon>Culex</taxon>
    </lineage>
</organism>
<reference evidence="2" key="1">
    <citation type="submission" date="2021-05" db="EMBL/GenBank/DDBJ databases">
        <authorList>
            <person name="Alioto T."/>
            <person name="Alioto T."/>
            <person name="Gomez Garrido J."/>
        </authorList>
    </citation>
    <scope>NUCLEOTIDE SEQUENCE</scope>
</reference>
<name>A0A8D8N6T9_CULPI</name>
<dbReference type="EMBL" id="HBUE01250306">
    <property type="protein sequence ID" value="CAG6553943.1"/>
    <property type="molecule type" value="Transcribed_RNA"/>
</dbReference>
<protein>
    <submittedName>
        <fullName evidence="2">(northern house mosquito) hypothetical protein</fullName>
    </submittedName>
</protein>
<dbReference type="EMBL" id="HBUE01145446">
    <property type="protein sequence ID" value="CAG6502702.1"/>
    <property type="molecule type" value="Transcribed_RNA"/>
</dbReference>
<proteinExistence type="predicted"/>
<feature type="region of interest" description="Disordered" evidence="1">
    <location>
        <begin position="75"/>
        <end position="107"/>
    </location>
</feature>
<dbReference type="EMBL" id="HBUE01250309">
    <property type="protein sequence ID" value="CAG6553949.1"/>
    <property type="molecule type" value="Transcribed_RNA"/>
</dbReference>
<evidence type="ECO:0000313" key="2">
    <source>
        <dbReference type="EMBL" id="CAG6553943.1"/>
    </source>
</evidence>
<evidence type="ECO:0000256" key="1">
    <source>
        <dbReference type="SAM" id="MobiDB-lite"/>
    </source>
</evidence>
<dbReference type="EMBL" id="HBUE01145449">
    <property type="protein sequence ID" value="CAG6502708.1"/>
    <property type="molecule type" value="Transcribed_RNA"/>
</dbReference>
<feature type="compositionally biased region" description="Basic residues" evidence="1">
    <location>
        <begin position="85"/>
        <end position="103"/>
    </location>
</feature>
<dbReference type="AlphaFoldDB" id="A0A8D8N6T9"/>
<accession>A0A8D8N6T9</accession>